<dbReference type="PaxDb" id="8355-A0A1L8F5M7"/>
<dbReference type="CTD" id="108698843"/>
<protein>
    <submittedName>
        <fullName evidence="3">Melanoma-associated antigen D1</fullName>
    </submittedName>
</protein>
<keyword evidence="2" id="KW-1185">Reference proteome</keyword>
<dbReference type="GO" id="GO:0043066">
    <property type="term" value="P:negative regulation of apoptotic process"/>
    <property type="evidence" value="ECO:0007669"/>
    <property type="project" value="InterPro"/>
</dbReference>
<name>A0A1L8F5M7_XENLA</name>
<organism evidence="2 3">
    <name type="scientific">Xenopus laevis</name>
    <name type="common">African clawed frog</name>
    <dbReference type="NCBI Taxonomy" id="8355"/>
    <lineage>
        <taxon>Eukaryota</taxon>
        <taxon>Metazoa</taxon>
        <taxon>Chordata</taxon>
        <taxon>Craniata</taxon>
        <taxon>Vertebrata</taxon>
        <taxon>Euteleostomi</taxon>
        <taxon>Amphibia</taxon>
        <taxon>Batrachia</taxon>
        <taxon>Anura</taxon>
        <taxon>Pipoidea</taxon>
        <taxon>Pipidae</taxon>
        <taxon>Xenopodinae</taxon>
        <taxon>Xenopus</taxon>
        <taxon>Xenopus</taxon>
    </lineage>
</organism>
<dbReference type="PANTHER" id="PTHR16915">
    <property type="entry name" value="IMMEDIATE EARLY RESPONSE 3"/>
    <property type="match status" value="1"/>
</dbReference>
<dbReference type="KEGG" id="xla:108698843"/>
<gene>
    <name evidence="3" type="primary">ier3.L</name>
</gene>
<reference evidence="3" key="1">
    <citation type="submission" date="2025-08" db="UniProtKB">
        <authorList>
            <consortium name="RefSeq"/>
        </authorList>
    </citation>
    <scope>IDENTIFICATION</scope>
    <source>
        <strain evidence="3">J_2021</strain>
        <tissue evidence="3">Erythrocytes</tissue>
    </source>
</reference>
<dbReference type="OrthoDB" id="9949267at2759"/>
<feature type="region of interest" description="Disordered" evidence="1">
    <location>
        <begin position="46"/>
        <end position="65"/>
    </location>
</feature>
<dbReference type="Proteomes" id="UP000186698">
    <property type="component" value="Chromosome 8L"/>
</dbReference>
<dbReference type="PANTHER" id="PTHR16915:SF0">
    <property type="entry name" value="RADIATION-INDUCIBLE IMMEDIATE-EARLY GENE IEX-1"/>
    <property type="match status" value="1"/>
</dbReference>
<evidence type="ECO:0000313" key="3">
    <source>
        <dbReference type="RefSeq" id="XP_018086179.2"/>
    </source>
</evidence>
<proteinExistence type="predicted"/>
<dbReference type="InterPro" id="IPR024829">
    <property type="entry name" value="IEX-1"/>
</dbReference>
<evidence type="ECO:0000256" key="1">
    <source>
        <dbReference type="SAM" id="MobiDB-lite"/>
    </source>
</evidence>
<evidence type="ECO:0000313" key="2">
    <source>
        <dbReference type="Proteomes" id="UP000186698"/>
    </source>
</evidence>
<dbReference type="AlphaFoldDB" id="A0A1L8F5M7"/>
<dbReference type="RefSeq" id="XP_018086179.2">
    <property type="nucleotide sequence ID" value="XM_018230690.2"/>
</dbReference>
<dbReference type="GeneID" id="108698843"/>
<sequence>MCLTPSKQSPQQPILHSINTGSRPLGCPTRNTLPEIFTFEVNSVRPIGAPRRNPTGGRGRRPRKVLYPHPTKIRRLLPPPDTDPPLRCLYALCVLLLLQVCSQEPQLTTLPAVQHRPQPWPMPQHEMLEKNLQLPAAWPEDSLQLPAAWPEDSLQLPAAWPENSLQLPAAWPENSLQLPAAWPENSLQLPAAWSEDSLQLPAAWPENSLQLPAAWPENSLQLPAAWPENSLQLPAAWPENSLQLPAAWPVDSLQLPAAHAIQQVFHNQTQDIPLLTCDLPLILLRTQR</sequence>
<feature type="compositionally biased region" description="Polar residues" evidence="1">
    <location>
        <begin position="1"/>
        <end position="22"/>
    </location>
</feature>
<accession>A0A1L8F5M7</accession>
<feature type="region of interest" description="Disordered" evidence="1">
    <location>
        <begin position="1"/>
        <end position="26"/>
    </location>
</feature>